<protein>
    <submittedName>
        <fullName evidence="1">Uncharacterized protein</fullName>
    </submittedName>
</protein>
<name>A0A9D4H5R2_DREPO</name>
<dbReference type="AlphaFoldDB" id="A0A9D4H5R2"/>
<accession>A0A9D4H5R2</accession>
<organism evidence="1 2">
    <name type="scientific">Dreissena polymorpha</name>
    <name type="common">Zebra mussel</name>
    <name type="synonym">Mytilus polymorpha</name>
    <dbReference type="NCBI Taxonomy" id="45954"/>
    <lineage>
        <taxon>Eukaryota</taxon>
        <taxon>Metazoa</taxon>
        <taxon>Spiralia</taxon>
        <taxon>Lophotrochozoa</taxon>
        <taxon>Mollusca</taxon>
        <taxon>Bivalvia</taxon>
        <taxon>Autobranchia</taxon>
        <taxon>Heteroconchia</taxon>
        <taxon>Euheterodonta</taxon>
        <taxon>Imparidentia</taxon>
        <taxon>Neoheterodontei</taxon>
        <taxon>Myida</taxon>
        <taxon>Dreissenoidea</taxon>
        <taxon>Dreissenidae</taxon>
        <taxon>Dreissena</taxon>
    </lineage>
</organism>
<reference evidence="1" key="1">
    <citation type="journal article" date="2019" name="bioRxiv">
        <title>The Genome of the Zebra Mussel, Dreissena polymorpha: A Resource for Invasive Species Research.</title>
        <authorList>
            <person name="McCartney M.A."/>
            <person name="Auch B."/>
            <person name="Kono T."/>
            <person name="Mallez S."/>
            <person name="Zhang Y."/>
            <person name="Obille A."/>
            <person name="Becker A."/>
            <person name="Abrahante J.E."/>
            <person name="Garbe J."/>
            <person name="Badalamenti J.P."/>
            <person name="Herman A."/>
            <person name="Mangelson H."/>
            <person name="Liachko I."/>
            <person name="Sullivan S."/>
            <person name="Sone E.D."/>
            <person name="Koren S."/>
            <person name="Silverstein K.A.T."/>
            <person name="Beckman K.B."/>
            <person name="Gohl D.M."/>
        </authorList>
    </citation>
    <scope>NUCLEOTIDE SEQUENCE</scope>
    <source>
        <strain evidence="1">Duluth1</strain>
        <tissue evidence="1">Whole animal</tissue>
    </source>
</reference>
<evidence type="ECO:0000313" key="2">
    <source>
        <dbReference type="Proteomes" id="UP000828390"/>
    </source>
</evidence>
<reference evidence="1" key="2">
    <citation type="submission" date="2020-11" db="EMBL/GenBank/DDBJ databases">
        <authorList>
            <person name="McCartney M.A."/>
            <person name="Auch B."/>
            <person name="Kono T."/>
            <person name="Mallez S."/>
            <person name="Becker A."/>
            <person name="Gohl D.M."/>
            <person name="Silverstein K.A.T."/>
            <person name="Koren S."/>
            <person name="Bechman K.B."/>
            <person name="Herman A."/>
            <person name="Abrahante J.E."/>
            <person name="Garbe J."/>
        </authorList>
    </citation>
    <scope>NUCLEOTIDE SEQUENCE</scope>
    <source>
        <strain evidence="1">Duluth1</strain>
        <tissue evidence="1">Whole animal</tissue>
    </source>
</reference>
<proteinExistence type="predicted"/>
<evidence type="ECO:0000313" key="1">
    <source>
        <dbReference type="EMBL" id="KAH3827501.1"/>
    </source>
</evidence>
<gene>
    <name evidence="1" type="ORF">DPMN_129436</name>
</gene>
<sequence>MYIIDHSACTFRADLNRLEYLTMCIKESLYRRELQSGVIHSARVHTLLRDRGTEVPSRHSCYSPYLRRSPQQRRMRKSHGVLTRQVLQG</sequence>
<keyword evidence="2" id="KW-1185">Reference proteome</keyword>
<dbReference type="EMBL" id="JAIWYP010000005">
    <property type="protein sequence ID" value="KAH3827501.1"/>
    <property type="molecule type" value="Genomic_DNA"/>
</dbReference>
<comment type="caution">
    <text evidence="1">The sequence shown here is derived from an EMBL/GenBank/DDBJ whole genome shotgun (WGS) entry which is preliminary data.</text>
</comment>
<dbReference type="Proteomes" id="UP000828390">
    <property type="component" value="Unassembled WGS sequence"/>
</dbReference>